<name>A0A3M5FSD0_PSESS</name>
<evidence type="ECO:0000313" key="2">
    <source>
        <dbReference type="Proteomes" id="UP000268887"/>
    </source>
</evidence>
<comment type="caution">
    <text evidence="1">The sequence shown here is derived from an EMBL/GenBank/DDBJ whole genome shotgun (WGS) entry which is preliminary data.</text>
</comment>
<dbReference type="AlphaFoldDB" id="A0A3M5FSD0"/>
<sequence>MRGLTTTDFAESPGYLRQSLPCKATDFALCSHTTYQ</sequence>
<gene>
    <name evidence="1" type="ORF">ALP60_200109</name>
</gene>
<proteinExistence type="predicted"/>
<reference evidence="1 2" key="1">
    <citation type="submission" date="2018-08" db="EMBL/GenBank/DDBJ databases">
        <title>Recombination of ecologically and evolutionarily significant loci maintains genetic cohesion in the Pseudomonas syringae species complex.</title>
        <authorList>
            <person name="Dillon M."/>
            <person name="Thakur S."/>
            <person name="Almeida R.N.D."/>
            <person name="Weir B.S."/>
            <person name="Guttman D.S."/>
        </authorList>
    </citation>
    <scope>NUCLEOTIDE SEQUENCE [LARGE SCALE GENOMIC DNA]</scope>
    <source>
        <strain evidence="1 2">ICMP 13927</strain>
    </source>
</reference>
<evidence type="ECO:0000313" key="1">
    <source>
        <dbReference type="EMBL" id="RMS76540.1"/>
    </source>
</evidence>
<accession>A0A3M5FSD0</accession>
<protein>
    <submittedName>
        <fullName evidence="1">Uncharacterized protein</fullName>
    </submittedName>
</protein>
<organism evidence="1 2">
    <name type="scientific">Pseudomonas savastanoi</name>
    <name type="common">Pseudomonas syringae pv. savastanoi</name>
    <dbReference type="NCBI Taxonomy" id="29438"/>
    <lineage>
        <taxon>Bacteria</taxon>
        <taxon>Pseudomonadati</taxon>
        <taxon>Pseudomonadota</taxon>
        <taxon>Gammaproteobacteria</taxon>
        <taxon>Pseudomonadales</taxon>
        <taxon>Pseudomonadaceae</taxon>
        <taxon>Pseudomonas</taxon>
    </lineage>
</organism>
<dbReference type="EMBL" id="RBSV01000329">
    <property type="protein sequence ID" value="RMS76540.1"/>
    <property type="molecule type" value="Genomic_DNA"/>
</dbReference>
<dbReference type="Proteomes" id="UP000268887">
    <property type="component" value="Unassembled WGS sequence"/>
</dbReference>